<proteinExistence type="predicted"/>
<evidence type="ECO:0000313" key="2">
    <source>
        <dbReference type="Proteomes" id="UP000028007"/>
    </source>
</evidence>
<organism evidence="1 2">
    <name type="scientific">Pedobacter antarcticus 4BY</name>
    <dbReference type="NCBI Taxonomy" id="1358423"/>
    <lineage>
        <taxon>Bacteria</taxon>
        <taxon>Pseudomonadati</taxon>
        <taxon>Bacteroidota</taxon>
        <taxon>Sphingobacteriia</taxon>
        <taxon>Sphingobacteriales</taxon>
        <taxon>Sphingobacteriaceae</taxon>
        <taxon>Pedobacter</taxon>
    </lineage>
</organism>
<dbReference type="OrthoDB" id="761153at2"/>
<protein>
    <recommendedName>
        <fullName evidence="3">CHAD domain-containing protein</fullName>
    </recommendedName>
</protein>
<keyword evidence="2" id="KW-1185">Reference proteome</keyword>
<name>A0A081PHG9_9SPHI</name>
<gene>
    <name evidence="1" type="ORF">N180_06320</name>
</gene>
<evidence type="ECO:0008006" key="3">
    <source>
        <dbReference type="Google" id="ProtNLM"/>
    </source>
</evidence>
<reference evidence="1 2" key="1">
    <citation type="journal article" date="1992" name="Int. J. Syst. Bacteriol.">
        <title>Sphingobacterium antarcticus sp. nov. a Psychrotrophic Bacterium from the Soils of Schirmacher Oasis, Antarctica.</title>
        <authorList>
            <person name="Shivaji S."/>
            <person name="Ray M.K."/>
            <person name="Rao N.S."/>
            <person name="Saiserr L."/>
            <person name="Jagannadham M.V."/>
            <person name="Kumar G.S."/>
            <person name="Reddy G."/>
            <person name="Bhargava P.M."/>
        </authorList>
    </citation>
    <scope>NUCLEOTIDE SEQUENCE [LARGE SCALE GENOMIC DNA]</scope>
    <source>
        <strain evidence="1 2">4BY</strain>
    </source>
</reference>
<sequence>MKQNNIQFNLHLQKISTLLKEAQKEENPGRYLFQNDLRTPLFQVEALARIYRVTGPKKKRFGKIGEKFKQLEDMLGSVDYFVAISKEYSNNKKILEDVRSYFSGQEEKVLRKFNKLLKAKNWLDGKQLKKINRDLEKTNWKGKDEQHSRLVKFYRSEIEKIMDFAKNGKRAFKDVESGIHEFRRKLRWLSIYAQALQGCIELVDIEQERLDLENYLTDSVLSSPYNKLPPVEDKKMHPLALSKFCFYAISWMIEQLGILKDQGLGLLALAEAVKETEGIKIDKAIIRAREYLGKKAPSIADILSEADGITKQFFKDKILINLLK</sequence>
<dbReference type="RefSeq" id="WP_037440245.1">
    <property type="nucleotide sequence ID" value="NZ_JNFF01000048.1"/>
</dbReference>
<evidence type="ECO:0000313" key="1">
    <source>
        <dbReference type="EMBL" id="KEQ30142.1"/>
    </source>
</evidence>
<dbReference type="AlphaFoldDB" id="A0A081PHG9"/>
<comment type="caution">
    <text evidence="1">The sequence shown here is derived from an EMBL/GenBank/DDBJ whole genome shotgun (WGS) entry which is preliminary data.</text>
</comment>
<dbReference type="EMBL" id="JNFF01000048">
    <property type="protein sequence ID" value="KEQ30142.1"/>
    <property type="molecule type" value="Genomic_DNA"/>
</dbReference>
<dbReference type="Proteomes" id="UP000028007">
    <property type="component" value="Unassembled WGS sequence"/>
</dbReference>
<accession>A0A081PHG9</accession>